<evidence type="ECO:0000313" key="2">
    <source>
        <dbReference type="EMBL" id="MDN5210964.1"/>
    </source>
</evidence>
<dbReference type="RefSeq" id="WP_346756300.1">
    <property type="nucleotide sequence ID" value="NZ_JAUJEB010000001.1"/>
</dbReference>
<dbReference type="EMBL" id="JAUJEB010000001">
    <property type="protein sequence ID" value="MDN5210964.1"/>
    <property type="molecule type" value="Genomic_DNA"/>
</dbReference>
<feature type="chain" id="PRO_5046902985" evidence="1">
    <location>
        <begin position="24"/>
        <end position="141"/>
    </location>
</feature>
<name>A0ABT8KZP9_9BACT</name>
<accession>A0ABT8KZP9</accession>
<organism evidence="2 3">
    <name type="scientific">Agaribacillus aureus</name>
    <dbReference type="NCBI Taxonomy" id="3051825"/>
    <lineage>
        <taxon>Bacteria</taxon>
        <taxon>Pseudomonadati</taxon>
        <taxon>Bacteroidota</taxon>
        <taxon>Cytophagia</taxon>
        <taxon>Cytophagales</taxon>
        <taxon>Splendidivirgaceae</taxon>
        <taxon>Agaribacillus</taxon>
    </lineage>
</organism>
<keyword evidence="3" id="KW-1185">Reference proteome</keyword>
<evidence type="ECO:0000256" key="1">
    <source>
        <dbReference type="SAM" id="SignalP"/>
    </source>
</evidence>
<comment type="caution">
    <text evidence="2">The sequence shown here is derived from an EMBL/GenBank/DDBJ whole genome shotgun (WGS) entry which is preliminary data.</text>
</comment>
<feature type="signal peptide" evidence="1">
    <location>
        <begin position="1"/>
        <end position="23"/>
    </location>
</feature>
<proteinExistence type="predicted"/>
<evidence type="ECO:0000313" key="3">
    <source>
        <dbReference type="Proteomes" id="UP001172083"/>
    </source>
</evidence>
<protein>
    <submittedName>
        <fullName evidence="2">Uncharacterized protein</fullName>
    </submittedName>
</protein>
<sequence>MKTKGTLIAFVIVLLFSALPSMSQNLTPPKDGAAIRLASNKIEVSSGGEVSTDVWLVKSKRYVSREFGGLQAKAPQGIEISFEPKDANKDVFSMHVKADNTVAKGKFTVVIKGEGKNSQKVTSSVISLIIGDGTVAGTEQD</sequence>
<keyword evidence="1" id="KW-0732">Signal</keyword>
<reference evidence="2" key="1">
    <citation type="submission" date="2023-06" db="EMBL/GenBank/DDBJ databases">
        <title>Genomic of Agaribacillus aureum.</title>
        <authorList>
            <person name="Wang G."/>
        </authorList>
    </citation>
    <scope>NUCLEOTIDE SEQUENCE</scope>
    <source>
        <strain evidence="2">BMA12</strain>
    </source>
</reference>
<dbReference type="Proteomes" id="UP001172083">
    <property type="component" value="Unassembled WGS sequence"/>
</dbReference>
<gene>
    <name evidence="2" type="ORF">QQ020_02855</name>
</gene>